<dbReference type="OrthoDB" id="142960at2759"/>
<sequence>MQHIEKGLAQTNMQVIFSMDEVQVEGENLYWRMPDFEKGFETGILETSRENGVEFDSDELRAVVAKSAFMVGRPSTKTRALWDMMKPGYLMIRGVRIWMQPAFTGRSYSNSSLVEIYQGEKVCFQCHKPGYFKAACPTLQSKYDARMSNQPGPQTNMVSTT</sequence>
<dbReference type="SUPFAM" id="SSF57756">
    <property type="entry name" value="Retrovirus zinc finger-like domains"/>
    <property type="match status" value="1"/>
</dbReference>
<dbReference type="InterPro" id="IPR036875">
    <property type="entry name" value="Znf_CCHC_sf"/>
</dbReference>
<name>A0A225VC44_9STRA</name>
<dbReference type="EMBL" id="NBNE01005828">
    <property type="protein sequence ID" value="OWZ02953.1"/>
    <property type="molecule type" value="Genomic_DNA"/>
</dbReference>
<proteinExistence type="predicted"/>
<protein>
    <recommendedName>
        <fullName evidence="3">CCHC-type domain-containing protein</fullName>
    </recommendedName>
</protein>
<keyword evidence="2" id="KW-1185">Reference proteome</keyword>
<gene>
    <name evidence="1" type="ORF">PHMEG_00025398</name>
</gene>
<evidence type="ECO:0000313" key="2">
    <source>
        <dbReference type="Proteomes" id="UP000198211"/>
    </source>
</evidence>
<reference evidence="2" key="1">
    <citation type="submission" date="2017-03" db="EMBL/GenBank/DDBJ databases">
        <title>Phytopthora megakarya and P. palmivora, two closely related causual agents of cacao black pod achieved similar genome size and gene model numbers by different mechanisms.</title>
        <authorList>
            <person name="Ali S."/>
            <person name="Shao J."/>
            <person name="Larry D.J."/>
            <person name="Kronmiller B."/>
            <person name="Shen D."/>
            <person name="Strem M.D."/>
            <person name="Melnick R.L."/>
            <person name="Guiltinan M.J."/>
            <person name="Tyler B.M."/>
            <person name="Meinhardt L.W."/>
            <person name="Bailey B.A."/>
        </authorList>
    </citation>
    <scope>NUCLEOTIDE SEQUENCE [LARGE SCALE GENOMIC DNA]</scope>
    <source>
        <strain evidence="2">zdho120</strain>
    </source>
</reference>
<organism evidence="1 2">
    <name type="scientific">Phytophthora megakarya</name>
    <dbReference type="NCBI Taxonomy" id="4795"/>
    <lineage>
        <taxon>Eukaryota</taxon>
        <taxon>Sar</taxon>
        <taxon>Stramenopiles</taxon>
        <taxon>Oomycota</taxon>
        <taxon>Peronosporomycetes</taxon>
        <taxon>Peronosporales</taxon>
        <taxon>Peronosporaceae</taxon>
        <taxon>Phytophthora</taxon>
    </lineage>
</organism>
<dbReference type="Gene3D" id="4.10.60.10">
    <property type="entry name" value="Zinc finger, CCHC-type"/>
    <property type="match status" value="1"/>
</dbReference>
<accession>A0A225VC44</accession>
<dbReference type="GO" id="GO:0003676">
    <property type="term" value="F:nucleic acid binding"/>
    <property type="evidence" value="ECO:0007669"/>
    <property type="project" value="InterPro"/>
</dbReference>
<dbReference type="GO" id="GO:0008270">
    <property type="term" value="F:zinc ion binding"/>
    <property type="evidence" value="ECO:0007669"/>
    <property type="project" value="InterPro"/>
</dbReference>
<evidence type="ECO:0008006" key="3">
    <source>
        <dbReference type="Google" id="ProtNLM"/>
    </source>
</evidence>
<evidence type="ECO:0000313" key="1">
    <source>
        <dbReference type="EMBL" id="OWZ02953.1"/>
    </source>
</evidence>
<dbReference type="Proteomes" id="UP000198211">
    <property type="component" value="Unassembled WGS sequence"/>
</dbReference>
<dbReference type="AlphaFoldDB" id="A0A225VC44"/>
<comment type="caution">
    <text evidence="1">The sequence shown here is derived from an EMBL/GenBank/DDBJ whole genome shotgun (WGS) entry which is preliminary data.</text>
</comment>